<evidence type="ECO:0000256" key="3">
    <source>
        <dbReference type="ARBA" id="ARBA00022723"/>
    </source>
</evidence>
<keyword evidence="4" id="KW-0677">Repeat</keyword>
<dbReference type="GO" id="GO:0008270">
    <property type="term" value="F:zinc ion binding"/>
    <property type="evidence" value="ECO:0007669"/>
    <property type="project" value="UniProtKB-KW"/>
</dbReference>
<keyword evidence="7" id="KW-0805">Transcription regulation</keyword>
<comment type="caution">
    <text evidence="13">The sequence shown here is derived from an EMBL/GenBank/DDBJ whole genome shotgun (WGS) entry which is preliminary data.</text>
</comment>
<keyword evidence="8" id="KW-0238">DNA-binding</keyword>
<dbReference type="SUPFAM" id="SSF57667">
    <property type="entry name" value="beta-beta-alpha zinc fingers"/>
    <property type="match status" value="1"/>
</dbReference>
<dbReference type="PANTHER" id="PTHR24393">
    <property type="entry name" value="ZINC FINGER PROTEIN"/>
    <property type="match status" value="1"/>
</dbReference>
<evidence type="ECO:0000256" key="9">
    <source>
        <dbReference type="ARBA" id="ARBA00023163"/>
    </source>
</evidence>
<evidence type="ECO:0000313" key="13">
    <source>
        <dbReference type="EMBL" id="CAL4066301.1"/>
    </source>
</evidence>
<keyword evidence="3" id="KW-0479">Metal-binding</keyword>
<reference evidence="13 14" key="1">
    <citation type="submission" date="2024-05" db="EMBL/GenBank/DDBJ databases">
        <authorList>
            <person name="Wallberg A."/>
        </authorList>
    </citation>
    <scope>NUCLEOTIDE SEQUENCE [LARGE SCALE GENOMIC DNA]</scope>
</reference>
<feature type="domain" description="C2H2-type" evidence="12">
    <location>
        <begin position="117"/>
        <end position="144"/>
    </location>
</feature>
<evidence type="ECO:0000259" key="12">
    <source>
        <dbReference type="PROSITE" id="PS50157"/>
    </source>
</evidence>
<comment type="subcellular location">
    <subcellularLocation>
        <location evidence="1">Nucleus</location>
    </subcellularLocation>
</comment>
<dbReference type="Proteomes" id="UP001497623">
    <property type="component" value="Unassembled WGS sequence"/>
</dbReference>
<evidence type="ECO:0000256" key="8">
    <source>
        <dbReference type="ARBA" id="ARBA00023125"/>
    </source>
</evidence>
<evidence type="ECO:0000256" key="2">
    <source>
        <dbReference type="ARBA" id="ARBA00006991"/>
    </source>
</evidence>
<dbReference type="PANTHER" id="PTHR24393:SF15">
    <property type="entry name" value="IP01243P-RELATED"/>
    <property type="match status" value="1"/>
</dbReference>
<keyword evidence="9" id="KW-0804">Transcription</keyword>
<dbReference type="InterPro" id="IPR013087">
    <property type="entry name" value="Znf_C2H2_type"/>
</dbReference>
<comment type="similarity">
    <text evidence="2">Belongs to the krueppel C2H2-type zinc-finger protein family.</text>
</comment>
<evidence type="ECO:0000256" key="7">
    <source>
        <dbReference type="ARBA" id="ARBA00023015"/>
    </source>
</evidence>
<name>A0AAV2Q0N6_MEGNR</name>
<dbReference type="EMBL" id="CAXKWB010002160">
    <property type="protein sequence ID" value="CAL4066301.1"/>
    <property type="molecule type" value="Genomic_DNA"/>
</dbReference>
<evidence type="ECO:0000256" key="5">
    <source>
        <dbReference type="ARBA" id="ARBA00022771"/>
    </source>
</evidence>
<dbReference type="SMART" id="SM00355">
    <property type="entry name" value="ZnF_C2H2"/>
    <property type="match status" value="1"/>
</dbReference>
<organism evidence="13 14">
    <name type="scientific">Meganyctiphanes norvegica</name>
    <name type="common">Northern krill</name>
    <name type="synonym">Thysanopoda norvegica</name>
    <dbReference type="NCBI Taxonomy" id="48144"/>
    <lineage>
        <taxon>Eukaryota</taxon>
        <taxon>Metazoa</taxon>
        <taxon>Ecdysozoa</taxon>
        <taxon>Arthropoda</taxon>
        <taxon>Crustacea</taxon>
        <taxon>Multicrustacea</taxon>
        <taxon>Malacostraca</taxon>
        <taxon>Eumalacostraca</taxon>
        <taxon>Eucarida</taxon>
        <taxon>Euphausiacea</taxon>
        <taxon>Euphausiidae</taxon>
        <taxon>Meganyctiphanes</taxon>
    </lineage>
</organism>
<evidence type="ECO:0000313" key="14">
    <source>
        <dbReference type="Proteomes" id="UP001497623"/>
    </source>
</evidence>
<dbReference type="Gene3D" id="3.30.160.60">
    <property type="entry name" value="Classic Zinc Finger"/>
    <property type="match status" value="3"/>
</dbReference>
<dbReference type="PROSITE" id="PS00028">
    <property type="entry name" value="ZINC_FINGER_C2H2_1"/>
    <property type="match status" value="1"/>
</dbReference>
<keyword evidence="6" id="KW-0862">Zinc</keyword>
<dbReference type="PROSITE" id="PS50157">
    <property type="entry name" value="ZINC_FINGER_C2H2_2"/>
    <property type="match status" value="1"/>
</dbReference>
<proteinExistence type="inferred from homology"/>
<accession>A0AAV2Q0N6</accession>
<keyword evidence="14" id="KW-1185">Reference proteome</keyword>
<dbReference type="Pfam" id="PF00096">
    <property type="entry name" value="zf-C2H2"/>
    <property type="match status" value="1"/>
</dbReference>
<dbReference type="GO" id="GO:0001228">
    <property type="term" value="F:DNA-binding transcription activator activity, RNA polymerase II-specific"/>
    <property type="evidence" value="ECO:0007669"/>
    <property type="project" value="TreeGrafter"/>
</dbReference>
<sequence>MQQNDEEQTYSSQTGSLNGFGRTLESIIKIEDSPPSLQEGINEDGLGDTLDNHNIKFEELPWWQNENKDEFLQMKENSNNSKVLEQRIKDGNLRDNTFSRNGKLKSHMNVHVGDRPFKCSQCEKTFSQNSNLITHMTVHSGEKPYQCSLCIKA</sequence>
<keyword evidence="5 11" id="KW-0863">Zinc-finger</keyword>
<evidence type="ECO:0000256" key="6">
    <source>
        <dbReference type="ARBA" id="ARBA00022833"/>
    </source>
</evidence>
<gene>
    <name evidence="13" type="ORF">MNOR_LOCUS5548</name>
</gene>
<dbReference type="FunFam" id="3.30.160.60:FF:001156">
    <property type="entry name" value="Zinc finger protein 407"/>
    <property type="match status" value="1"/>
</dbReference>
<keyword evidence="10" id="KW-0539">Nucleus</keyword>
<dbReference type="GO" id="GO:0005634">
    <property type="term" value="C:nucleus"/>
    <property type="evidence" value="ECO:0007669"/>
    <property type="project" value="UniProtKB-SubCell"/>
</dbReference>
<dbReference type="AlphaFoldDB" id="A0AAV2Q0N6"/>
<dbReference type="InterPro" id="IPR036236">
    <property type="entry name" value="Znf_C2H2_sf"/>
</dbReference>
<dbReference type="GO" id="GO:0000978">
    <property type="term" value="F:RNA polymerase II cis-regulatory region sequence-specific DNA binding"/>
    <property type="evidence" value="ECO:0007669"/>
    <property type="project" value="TreeGrafter"/>
</dbReference>
<feature type="non-terminal residue" evidence="13">
    <location>
        <position position="153"/>
    </location>
</feature>
<evidence type="ECO:0000256" key="10">
    <source>
        <dbReference type="ARBA" id="ARBA00023242"/>
    </source>
</evidence>
<evidence type="ECO:0000256" key="4">
    <source>
        <dbReference type="ARBA" id="ARBA00022737"/>
    </source>
</evidence>
<evidence type="ECO:0000256" key="11">
    <source>
        <dbReference type="PROSITE-ProRule" id="PRU00042"/>
    </source>
</evidence>
<protein>
    <recommendedName>
        <fullName evidence="12">C2H2-type domain-containing protein</fullName>
    </recommendedName>
</protein>
<evidence type="ECO:0000256" key="1">
    <source>
        <dbReference type="ARBA" id="ARBA00004123"/>
    </source>
</evidence>